<keyword evidence="1" id="KW-1133">Transmembrane helix</keyword>
<feature type="transmembrane region" description="Helical" evidence="1">
    <location>
        <begin position="32"/>
        <end position="59"/>
    </location>
</feature>
<dbReference type="Proteomes" id="UP001222325">
    <property type="component" value="Unassembled WGS sequence"/>
</dbReference>
<dbReference type="EMBL" id="JARJCN010000003">
    <property type="protein sequence ID" value="KAJ7102195.1"/>
    <property type="molecule type" value="Genomic_DNA"/>
</dbReference>
<keyword evidence="4" id="KW-1185">Reference proteome</keyword>
<dbReference type="Pfam" id="PF01553">
    <property type="entry name" value="Acyltransferase"/>
    <property type="match status" value="1"/>
</dbReference>
<evidence type="ECO:0000313" key="4">
    <source>
        <dbReference type="Proteomes" id="UP001222325"/>
    </source>
</evidence>
<protein>
    <submittedName>
        <fullName evidence="3">Acyltransferase-domain-containing protein</fullName>
    </submittedName>
</protein>
<comment type="caution">
    <text evidence="3">The sequence shown here is derived from an EMBL/GenBank/DDBJ whole genome shotgun (WGS) entry which is preliminary data.</text>
</comment>
<name>A0AAD6UKD1_9AGAR</name>
<sequence length="422" mass="47883">MTATNATTTSPELYYTLPISQRSKSLTWTRTLLATAAAIVFATACLTINATQIGFLLPLRLLPFQWARQIYTDCIRFTKRAFGCLLILMCQWFAPTSLVISFEREGKGRFTPEQIERIVRKDQDGRVVSLDLPSKFVLIANHQVYADWWYAWCFTYFIGANGVHDSVFITLKKSLQWLPVLGWAMRFYNFIFLARSWVSDRVQLSTHLSALGKAAEQEDSPLVFFLYPEGTVVSKDTRPISKKFADKTGIDDMTNVLLPRSTGLHYSLRSLGPRIPDLKLLDITTVYPGIPPMGYGQSYYTLRSIFLHGIPPPTIHMHLRMFDVATNVPIGDLSKTNAAVNPRSSSAVEVEIPEKEKASFDVWLRELWHEKDMSMTKWFNGASFGEPSFEIPLRLRNKTDMCNGLGFFLPTIVGYVCSRIGK</sequence>
<dbReference type="SUPFAM" id="SSF69593">
    <property type="entry name" value="Glycerol-3-phosphate (1)-acyltransferase"/>
    <property type="match status" value="1"/>
</dbReference>
<proteinExistence type="predicted"/>
<evidence type="ECO:0000259" key="2">
    <source>
        <dbReference type="SMART" id="SM00563"/>
    </source>
</evidence>
<keyword evidence="1" id="KW-0472">Membrane</keyword>
<dbReference type="GO" id="GO:0005783">
    <property type="term" value="C:endoplasmic reticulum"/>
    <property type="evidence" value="ECO:0007669"/>
    <property type="project" value="TreeGrafter"/>
</dbReference>
<evidence type="ECO:0000313" key="3">
    <source>
        <dbReference type="EMBL" id="KAJ7102195.1"/>
    </source>
</evidence>
<dbReference type="PANTHER" id="PTHR10983:SF16">
    <property type="entry name" value="LYSOCARDIOLIPIN ACYLTRANSFERASE 1"/>
    <property type="match status" value="1"/>
</dbReference>
<dbReference type="InterPro" id="IPR002123">
    <property type="entry name" value="Plipid/glycerol_acylTrfase"/>
</dbReference>
<dbReference type="PANTHER" id="PTHR10983">
    <property type="entry name" value="1-ACYLGLYCEROL-3-PHOSPHATE ACYLTRANSFERASE-RELATED"/>
    <property type="match status" value="1"/>
</dbReference>
<organism evidence="3 4">
    <name type="scientific">Mycena belliarum</name>
    <dbReference type="NCBI Taxonomy" id="1033014"/>
    <lineage>
        <taxon>Eukaryota</taxon>
        <taxon>Fungi</taxon>
        <taxon>Dikarya</taxon>
        <taxon>Basidiomycota</taxon>
        <taxon>Agaricomycotina</taxon>
        <taxon>Agaricomycetes</taxon>
        <taxon>Agaricomycetidae</taxon>
        <taxon>Agaricales</taxon>
        <taxon>Marasmiineae</taxon>
        <taxon>Mycenaceae</taxon>
        <taxon>Mycena</taxon>
    </lineage>
</organism>
<dbReference type="CDD" id="cd07990">
    <property type="entry name" value="LPLAT_LCLAT1-like"/>
    <property type="match status" value="1"/>
</dbReference>
<feature type="domain" description="Phospholipid/glycerol acyltransferase" evidence="2">
    <location>
        <begin position="136"/>
        <end position="265"/>
    </location>
</feature>
<gene>
    <name evidence="3" type="ORF">B0H15DRAFT_813571</name>
</gene>
<keyword evidence="1" id="KW-0812">Transmembrane</keyword>
<reference evidence="3" key="1">
    <citation type="submission" date="2023-03" db="EMBL/GenBank/DDBJ databases">
        <title>Massive genome expansion in bonnet fungi (Mycena s.s.) driven by repeated elements and novel gene families across ecological guilds.</title>
        <authorList>
            <consortium name="Lawrence Berkeley National Laboratory"/>
            <person name="Harder C.B."/>
            <person name="Miyauchi S."/>
            <person name="Viragh M."/>
            <person name="Kuo A."/>
            <person name="Thoen E."/>
            <person name="Andreopoulos B."/>
            <person name="Lu D."/>
            <person name="Skrede I."/>
            <person name="Drula E."/>
            <person name="Henrissat B."/>
            <person name="Morin E."/>
            <person name="Kohler A."/>
            <person name="Barry K."/>
            <person name="LaButti K."/>
            <person name="Morin E."/>
            <person name="Salamov A."/>
            <person name="Lipzen A."/>
            <person name="Mereny Z."/>
            <person name="Hegedus B."/>
            <person name="Baldrian P."/>
            <person name="Stursova M."/>
            <person name="Weitz H."/>
            <person name="Taylor A."/>
            <person name="Grigoriev I.V."/>
            <person name="Nagy L.G."/>
            <person name="Martin F."/>
            <person name="Kauserud H."/>
        </authorList>
    </citation>
    <scope>NUCLEOTIDE SEQUENCE</scope>
    <source>
        <strain evidence="3">CBHHK173m</strain>
    </source>
</reference>
<keyword evidence="3" id="KW-0012">Acyltransferase</keyword>
<dbReference type="GO" id="GO:0036149">
    <property type="term" value="P:phosphatidylinositol acyl-chain remodeling"/>
    <property type="evidence" value="ECO:0007669"/>
    <property type="project" value="TreeGrafter"/>
</dbReference>
<keyword evidence="3" id="KW-0808">Transferase</keyword>
<dbReference type="GO" id="GO:0016746">
    <property type="term" value="F:acyltransferase activity"/>
    <property type="evidence" value="ECO:0007669"/>
    <property type="project" value="UniProtKB-KW"/>
</dbReference>
<accession>A0AAD6UKD1</accession>
<dbReference type="AlphaFoldDB" id="A0AAD6UKD1"/>
<dbReference type="SMART" id="SM00563">
    <property type="entry name" value="PlsC"/>
    <property type="match status" value="1"/>
</dbReference>
<evidence type="ECO:0000256" key="1">
    <source>
        <dbReference type="SAM" id="Phobius"/>
    </source>
</evidence>